<sequence length="424" mass="45795">MLFEEFFKKKKINLATLEQGQPDLFSEFKEHYAQMGEKSFDHTKKYWFNKLRHEYPLPVEVKEEKVRLENPIAEQTVADALTEPTPQGELDKLGFKPKFKAGTTPVPKPAENAPLPQTTDQAKQEPAEAPATSKPAAEPVKMGFKPRFKAGVTKPAEEVTPTPASEATNDNSTSPAAQPAKLGFKPKFKAGVTGKPVNENSIPVESSTESNSAITDTETAKENASVDAATDKPASTTVKPGFKPRFKAGITTSKPVEEKPANIALENTTADTEDKPAIDVAVESVEQPTTPKLGFKPRFKAGITTTKPTEEKPAESISESSKETTEEASTEVSSNEDEKPEAPAAPKLGFKPRFKAGVTTTKSAPSEEEKTKETAQPTEAVTPAPKAEESTAPAPTTPPAKQPYKPRFNPGMMKPKPPAEGDKE</sequence>
<feature type="compositionally biased region" description="Acidic residues" evidence="1">
    <location>
        <begin position="326"/>
        <end position="335"/>
    </location>
</feature>
<evidence type="ECO:0000256" key="1">
    <source>
        <dbReference type="SAM" id="MobiDB-lite"/>
    </source>
</evidence>
<dbReference type="AlphaFoldDB" id="A0A6I4IAJ4"/>
<dbReference type="OrthoDB" id="853871at2"/>
<comment type="caution">
    <text evidence="2">The sequence shown here is derived from an EMBL/GenBank/DDBJ whole genome shotgun (WGS) entry which is preliminary data.</text>
</comment>
<dbReference type="EMBL" id="WQLA01000005">
    <property type="protein sequence ID" value="MVN92195.1"/>
    <property type="molecule type" value="Genomic_DNA"/>
</dbReference>
<gene>
    <name evidence="2" type="ORF">GO816_13755</name>
</gene>
<feature type="compositionally biased region" description="Polar residues" evidence="1">
    <location>
        <begin position="198"/>
        <end position="217"/>
    </location>
</feature>
<keyword evidence="3" id="KW-1185">Reference proteome</keyword>
<feature type="compositionally biased region" description="Polar residues" evidence="1">
    <location>
        <begin position="162"/>
        <end position="176"/>
    </location>
</feature>
<dbReference type="RefSeq" id="WP_157542512.1">
    <property type="nucleotide sequence ID" value="NZ_WQLA01000005.1"/>
</dbReference>
<protein>
    <submittedName>
        <fullName evidence="2">Uncharacterized protein</fullName>
    </submittedName>
</protein>
<evidence type="ECO:0000313" key="3">
    <source>
        <dbReference type="Proteomes" id="UP000434850"/>
    </source>
</evidence>
<reference evidence="2 3" key="1">
    <citation type="submission" date="2019-12" db="EMBL/GenBank/DDBJ databases">
        <title>Mucilaginibacter sp. HME9299 genome sequencing and assembly.</title>
        <authorList>
            <person name="Kang H."/>
            <person name="Kim H."/>
            <person name="Joh K."/>
        </authorList>
    </citation>
    <scope>NUCLEOTIDE SEQUENCE [LARGE SCALE GENOMIC DNA]</scope>
    <source>
        <strain evidence="2 3">HME9299</strain>
    </source>
</reference>
<name>A0A6I4IAJ4_9SPHI</name>
<accession>A0A6I4IAJ4</accession>
<organism evidence="2 3">
    <name type="scientific">Mucilaginibacter aquatilis</name>
    <dbReference type="NCBI Taxonomy" id="1517760"/>
    <lineage>
        <taxon>Bacteria</taxon>
        <taxon>Pseudomonadati</taxon>
        <taxon>Bacteroidota</taxon>
        <taxon>Sphingobacteriia</taxon>
        <taxon>Sphingobacteriales</taxon>
        <taxon>Sphingobacteriaceae</taxon>
        <taxon>Mucilaginibacter</taxon>
    </lineage>
</organism>
<proteinExistence type="predicted"/>
<dbReference type="Proteomes" id="UP000434850">
    <property type="component" value="Unassembled WGS sequence"/>
</dbReference>
<feature type="region of interest" description="Disordered" evidence="1">
    <location>
        <begin position="77"/>
        <end position="424"/>
    </location>
</feature>
<evidence type="ECO:0000313" key="2">
    <source>
        <dbReference type="EMBL" id="MVN92195.1"/>
    </source>
</evidence>
<feature type="compositionally biased region" description="Low complexity" evidence="1">
    <location>
        <begin position="382"/>
        <end position="394"/>
    </location>
</feature>
<feature type="compositionally biased region" description="Basic and acidic residues" evidence="1">
    <location>
        <begin position="308"/>
        <end position="325"/>
    </location>
</feature>